<protein>
    <submittedName>
        <fullName evidence="1">Uncharacterized protein</fullName>
    </submittedName>
</protein>
<accession>Q9AP90</accession>
<evidence type="ECO:0000313" key="1">
    <source>
        <dbReference type="EMBL" id="AAK00306.1"/>
    </source>
</evidence>
<dbReference type="AlphaFoldDB" id="Q9AP90"/>
<proteinExistence type="predicted"/>
<organism evidence="1">
    <name type="scientific">uncultured bacterium PG11</name>
    <dbReference type="NCBI Taxonomy" id="147490"/>
    <lineage>
        <taxon>Bacteria</taxon>
        <taxon>environmental samples</taxon>
    </lineage>
</organism>
<sequence length="66" mass="7404">MGRLICVKCCAASDNLNLLTMCVAARAIEGRWKLNGFALRVTTRLNEDARPATCVVRSRRKPWRIG</sequence>
<reference evidence="1" key="1">
    <citation type="journal article" date="2001" name="FEMS Microbiol. Lett.">
        <title>Recovery of new integron classes from environmental DNA.</title>
        <authorList>
            <person name="Nield B.S."/>
            <person name="Holmes A.J."/>
            <person name="Gillings M.R."/>
            <person name="Recchia G.D."/>
            <person name="Mabbutt B.C."/>
            <person name="Nevalainen K.M."/>
            <person name="Stokes H.W."/>
        </authorList>
    </citation>
    <scope>NUCLEOTIDE SEQUENCE</scope>
</reference>
<dbReference type="EMBL" id="AF314190">
    <property type="protein sequence ID" value="AAK00306.1"/>
    <property type="molecule type" value="Genomic_DNA"/>
</dbReference>
<name>Q9AP90_9BACT</name>